<comment type="caution">
    <text evidence="1">The sequence shown here is derived from an EMBL/GenBank/DDBJ whole genome shotgun (WGS) entry which is preliminary data.</text>
</comment>
<reference evidence="1" key="1">
    <citation type="submission" date="2022-08" db="EMBL/GenBank/DDBJ databases">
        <title>Genome Sequence of Pycnoporus sanguineus.</title>
        <authorList>
            <person name="Buettner E."/>
        </authorList>
    </citation>
    <scope>NUCLEOTIDE SEQUENCE</scope>
    <source>
        <strain evidence="1">CG-C14</strain>
    </source>
</reference>
<proteinExistence type="predicted"/>
<name>A0ACC1PFM0_9APHY</name>
<protein>
    <submittedName>
        <fullName evidence="1">Uncharacterized protein</fullName>
    </submittedName>
</protein>
<dbReference type="Proteomes" id="UP001144978">
    <property type="component" value="Unassembled WGS sequence"/>
</dbReference>
<sequence length="436" mass="46922">MVETGVKWASVDRRHPRSSRFPTATPNAATARTIPLLLTSCHRLHHPNAPTIANIPLYVRAAKPRHAPSTTARPSDRSERFSLFLWSLTTSCHQLILHPLHALKPVATCLLSPNPSGQLSAAPPPPPSSDLFASCTGPPSPVVSYLARRASRLPIPASRVESPSDIVPALQPCGQSERDVHLHTAELPAPGTARTARVLFSVVRFRTPPASLHIPLSLHPGRPARLTRFIPGRTARTSPDAPAPGRPAVCMQMQQMPIPDMVNHLHQVRCRRQVEFRSAGLTSPSVPSSDIMMQLGGDVSQKLGAKRCACSSYHSNLSSRSSLRSQSSISSNRGQSHRDSTTAIYYARTPAATMCSVLQRSVVHFCNLTAHVFRAAQVCDVTTSHNLNAAATNKARGDLAHGSCPAHKLCPSRQPPQSAALHTVACSARRTPQAGS</sequence>
<accession>A0ACC1PFM0</accession>
<evidence type="ECO:0000313" key="2">
    <source>
        <dbReference type="Proteomes" id="UP001144978"/>
    </source>
</evidence>
<organism evidence="1 2">
    <name type="scientific">Trametes sanguinea</name>
    <dbReference type="NCBI Taxonomy" id="158606"/>
    <lineage>
        <taxon>Eukaryota</taxon>
        <taxon>Fungi</taxon>
        <taxon>Dikarya</taxon>
        <taxon>Basidiomycota</taxon>
        <taxon>Agaricomycotina</taxon>
        <taxon>Agaricomycetes</taxon>
        <taxon>Polyporales</taxon>
        <taxon>Polyporaceae</taxon>
        <taxon>Trametes</taxon>
    </lineage>
</organism>
<keyword evidence="2" id="KW-1185">Reference proteome</keyword>
<evidence type="ECO:0000313" key="1">
    <source>
        <dbReference type="EMBL" id="KAJ2991029.1"/>
    </source>
</evidence>
<gene>
    <name evidence="1" type="ORF">NUW54_g8305</name>
</gene>
<dbReference type="EMBL" id="JANSHE010002549">
    <property type="protein sequence ID" value="KAJ2991029.1"/>
    <property type="molecule type" value="Genomic_DNA"/>
</dbReference>